<reference evidence="2" key="1">
    <citation type="submission" date="2025-08" db="UniProtKB">
        <authorList>
            <consortium name="Ensembl"/>
        </authorList>
    </citation>
    <scope>IDENTIFICATION</scope>
</reference>
<keyword evidence="3" id="KW-1185">Reference proteome</keyword>
<dbReference type="AlphaFoldDB" id="A0A3Q3X6X8"/>
<organism evidence="2 3">
    <name type="scientific">Mola mola</name>
    <name type="common">Ocean sunfish</name>
    <name type="synonym">Tetraodon mola</name>
    <dbReference type="NCBI Taxonomy" id="94237"/>
    <lineage>
        <taxon>Eukaryota</taxon>
        <taxon>Metazoa</taxon>
        <taxon>Chordata</taxon>
        <taxon>Craniata</taxon>
        <taxon>Vertebrata</taxon>
        <taxon>Euteleostomi</taxon>
        <taxon>Actinopterygii</taxon>
        <taxon>Neopterygii</taxon>
        <taxon>Teleostei</taxon>
        <taxon>Neoteleostei</taxon>
        <taxon>Acanthomorphata</taxon>
        <taxon>Eupercaria</taxon>
        <taxon>Tetraodontiformes</taxon>
        <taxon>Molidae</taxon>
        <taxon>Mola</taxon>
    </lineage>
</organism>
<reference evidence="2" key="2">
    <citation type="submission" date="2025-09" db="UniProtKB">
        <authorList>
            <consortium name="Ensembl"/>
        </authorList>
    </citation>
    <scope>IDENTIFICATION</scope>
</reference>
<evidence type="ECO:0000313" key="2">
    <source>
        <dbReference type="Ensembl" id="ENSMMOP00000017814.1"/>
    </source>
</evidence>
<proteinExistence type="predicted"/>
<feature type="chain" id="PRO_5018752701" evidence="1">
    <location>
        <begin position="19"/>
        <end position="95"/>
    </location>
</feature>
<keyword evidence="1" id="KW-0732">Signal</keyword>
<dbReference type="Proteomes" id="UP000261620">
    <property type="component" value="Unplaced"/>
</dbReference>
<accession>A0A3Q3X6X8</accession>
<dbReference type="Ensembl" id="ENSMMOT00000018105.1">
    <property type="protein sequence ID" value="ENSMMOP00000017814.1"/>
    <property type="gene ID" value="ENSMMOG00000013521.1"/>
</dbReference>
<feature type="signal peptide" evidence="1">
    <location>
        <begin position="1"/>
        <end position="18"/>
    </location>
</feature>
<evidence type="ECO:0000313" key="3">
    <source>
        <dbReference type="Proteomes" id="UP000261620"/>
    </source>
</evidence>
<evidence type="ECO:0000256" key="1">
    <source>
        <dbReference type="SAM" id="SignalP"/>
    </source>
</evidence>
<name>A0A3Q3X6X8_MOLML</name>
<protein>
    <submittedName>
        <fullName evidence="2">Uncharacterized protein</fullName>
    </submittedName>
</protein>
<sequence>SNESILHLSLCLSFLSSSLPSSSHLSSPFVLSSRLFALALLRHVAATHTHTHTLSLSLSPVHQFSSYLSPPPQDAEMLSVSWTRASTEKWRKEGR</sequence>